<evidence type="ECO:0000313" key="1">
    <source>
        <dbReference type="EMBL" id="CAA7047364.1"/>
    </source>
</evidence>
<dbReference type="AlphaFoldDB" id="A0A6D2K606"/>
<protein>
    <submittedName>
        <fullName evidence="1">Uncharacterized protein</fullName>
    </submittedName>
</protein>
<organism evidence="1 2">
    <name type="scientific">Microthlaspi erraticum</name>
    <dbReference type="NCBI Taxonomy" id="1685480"/>
    <lineage>
        <taxon>Eukaryota</taxon>
        <taxon>Viridiplantae</taxon>
        <taxon>Streptophyta</taxon>
        <taxon>Embryophyta</taxon>
        <taxon>Tracheophyta</taxon>
        <taxon>Spermatophyta</taxon>
        <taxon>Magnoliopsida</taxon>
        <taxon>eudicotyledons</taxon>
        <taxon>Gunneridae</taxon>
        <taxon>Pentapetalae</taxon>
        <taxon>rosids</taxon>
        <taxon>malvids</taxon>
        <taxon>Brassicales</taxon>
        <taxon>Brassicaceae</taxon>
        <taxon>Coluteocarpeae</taxon>
        <taxon>Microthlaspi</taxon>
    </lineage>
</organism>
<comment type="caution">
    <text evidence="1">The sequence shown here is derived from an EMBL/GenBank/DDBJ whole genome shotgun (WGS) entry which is preliminary data.</text>
</comment>
<reference evidence="1" key="1">
    <citation type="submission" date="2020-01" db="EMBL/GenBank/DDBJ databases">
        <authorList>
            <person name="Mishra B."/>
        </authorList>
    </citation>
    <scope>NUCLEOTIDE SEQUENCE [LARGE SCALE GENOMIC DNA]</scope>
</reference>
<evidence type="ECO:0000313" key="2">
    <source>
        <dbReference type="Proteomes" id="UP000467841"/>
    </source>
</evidence>
<dbReference type="Proteomes" id="UP000467841">
    <property type="component" value="Unassembled WGS sequence"/>
</dbReference>
<sequence>MRNLRETNPDRDIGMALRSTAKSSFLRLIMEHGIAGTNYLTEVSTNFLQVFIVPAVQEFEQDLEALTQHCHTYPQILVGLIDSNFNCSLLFETIYLSFSGPEMHVISTQQKKEAYIGSANYLIM</sequence>
<keyword evidence="2" id="KW-1185">Reference proteome</keyword>
<name>A0A6D2K606_9BRAS</name>
<proteinExistence type="predicted"/>
<dbReference type="EMBL" id="CACVBM020001373">
    <property type="protein sequence ID" value="CAA7047364.1"/>
    <property type="molecule type" value="Genomic_DNA"/>
</dbReference>
<accession>A0A6D2K606</accession>
<gene>
    <name evidence="1" type="ORF">MERR_LOCUS34599</name>
</gene>